<accession>A0ABU6TWR5</accession>
<sequence>MTGKVKIAANITGGKNPLVIPLVMVAPSSSPKTLYRRKIPPVITGGFKNSAVNPLNVSLAQFLNEVSQVEKVPAPRPLKNTSAEKTGTHTTNTTNSTGMTRKNAGTFSILSSKG</sequence>
<dbReference type="Proteomes" id="UP001341840">
    <property type="component" value="Unassembled WGS sequence"/>
</dbReference>
<organism evidence="2 3">
    <name type="scientific">Stylosanthes scabra</name>
    <dbReference type="NCBI Taxonomy" id="79078"/>
    <lineage>
        <taxon>Eukaryota</taxon>
        <taxon>Viridiplantae</taxon>
        <taxon>Streptophyta</taxon>
        <taxon>Embryophyta</taxon>
        <taxon>Tracheophyta</taxon>
        <taxon>Spermatophyta</taxon>
        <taxon>Magnoliopsida</taxon>
        <taxon>eudicotyledons</taxon>
        <taxon>Gunneridae</taxon>
        <taxon>Pentapetalae</taxon>
        <taxon>rosids</taxon>
        <taxon>fabids</taxon>
        <taxon>Fabales</taxon>
        <taxon>Fabaceae</taxon>
        <taxon>Papilionoideae</taxon>
        <taxon>50 kb inversion clade</taxon>
        <taxon>dalbergioids sensu lato</taxon>
        <taxon>Dalbergieae</taxon>
        <taxon>Pterocarpus clade</taxon>
        <taxon>Stylosanthes</taxon>
    </lineage>
</organism>
<keyword evidence="3" id="KW-1185">Reference proteome</keyword>
<protein>
    <submittedName>
        <fullName evidence="2">Uncharacterized protein</fullName>
    </submittedName>
</protein>
<comment type="caution">
    <text evidence="2">The sequence shown here is derived from an EMBL/GenBank/DDBJ whole genome shotgun (WGS) entry which is preliminary data.</text>
</comment>
<evidence type="ECO:0000313" key="3">
    <source>
        <dbReference type="Proteomes" id="UP001341840"/>
    </source>
</evidence>
<evidence type="ECO:0000256" key="1">
    <source>
        <dbReference type="SAM" id="MobiDB-lite"/>
    </source>
</evidence>
<feature type="region of interest" description="Disordered" evidence="1">
    <location>
        <begin position="71"/>
        <end position="114"/>
    </location>
</feature>
<dbReference type="EMBL" id="JASCZI010093504">
    <property type="protein sequence ID" value="MED6153332.1"/>
    <property type="molecule type" value="Genomic_DNA"/>
</dbReference>
<reference evidence="2 3" key="1">
    <citation type="journal article" date="2023" name="Plants (Basel)">
        <title>Bridging the Gap: Combining Genomics and Transcriptomics Approaches to Understand Stylosanthes scabra, an Orphan Legume from the Brazilian Caatinga.</title>
        <authorList>
            <person name="Ferreira-Neto J.R.C."/>
            <person name="da Silva M.D."/>
            <person name="Binneck E."/>
            <person name="de Melo N.F."/>
            <person name="da Silva R.H."/>
            <person name="de Melo A.L.T.M."/>
            <person name="Pandolfi V."/>
            <person name="Bustamante F.O."/>
            <person name="Brasileiro-Vidal A.C."/>
            <person name="Benko-Iseppon A.M."/>
        </authorList>
    </citation>
    <scope>NUCLEOTIDE SEQUENCE [LARGE SCALE GENOMIC DNA]</scope>
    <source>
        <tissue evidence="2">Leaves</tissue>
    </source>
</reference>
<feature type="compositionally biased region" description="Low complexity" evidence="1">
    <location>
        <begin position="88"/>
        <end position="100"/>
    </location>
</feature>
<gene>
    <name evidence="2" type="ORF">PIB30_100925</name>
</gene>
<name>A0ABU6TWR5_9FABA</name>
<evidence type="ECO:0000313" key="2">
    <source>
        <dbReference type="EMBL" id="MED6153332.1"/>
    </source>
</evidence>
<feature type="compositionally biased region" description="Polar residues" evidence="1">
    <location>
        <begin position="103"/>
        <end position="114"/>
    </location>
</feature>
<proteinExistence type="predicted"/>